<keyword evidence="1" id="KW-1133">Transmembrane helix</keyword>
<keyword evidence="2" id="KW-0732">Signal</keyword>
<keyword evidence="1" id="KW-0472">Membrane</keyword>
<dbReference type="HOGENOM" id="CLU_920415_0_0_9"/>
<feature type="chain" id="PRO_5002897787" evidence="2">
    <location>
        <begin position="25"/>
        <end position="302"/>
    </location>
</feature>
<evidence type="ECO:0000313" key="4">
    <source>
        <dbReference type="Proteomes" id="UP000003340"/>
    </source>
</evidence>
<dbReference type="AlphaFoldDB" id="C0EC86"/>
<evidence type="ECO:0000313" key="3">
    <source>
        <dbReference type="EMBL" id="EEG30887.1"/>
    </source>
</evidence>
<reference evidence="3 4" key="1">
    <citation type="submission" date="2009-01" db="EMBL/GenBank/DDBJ databases">
        <authorList>
            <person name="Fulton L."/>
            <person name="Clifton S."/>
            <person name="Fulton B."/>
            <person name="Xu J."/>
            <person name="Minx P."/>
            <person name="Pepin K.H."/>
            <person name="Johnson M."/>
            <person name="Bhonagiri V."/>
            <person name="Nash W.E."/>
            <person name="Mardis E.R."/>
            <person name="Wilson R.K."/>
        </authorList>
    </citation>
    <scope>NUCLEOTIDE SEQUENCE [LARGE SCALE GENOMIC DNA]</scope>
    <source>
        <strain evidence="3 4">DSM 5476</strain>
    </source>
</reference>
<dbReference type="EMBL" id="ACEC01000047">
    <property type="protein sequence ID" value="EEG30887.1"/>
    <property type="molecule type" value="Genomic_DNA"/>
</dbReference>
<keyword evidence="4" id="KW-1185">Reference proteome</keyword>
<evidence type="ECO:0000256" key="2">
    <source>
        <dbReference type="SAM" id="SignalP"/>
    </source>
</evidence>
<feature type="transmembrane region" description="Helical" evidence="1">
    <location>
        <begin position="275"/>
        <end position="295"/>
    </location>
</feature>
<dbReference type="Proteomes" id="UP000003340">
    <property type="component" value="Unassembled WGS sequence"/>
</dbReference>
<sequence length="302" mass="33480">MKPKWIYLLLCLCATAIFCTPVSAATEGFESLPESEEFAEIAALQDTVLTKLNQIVVSERPNQTIFFTPEDIHWDKAYKLYIETNIYELEDTSPERIRQALINENAIWQLPLSKDGFYCLVDFSISSPLSPEISENLTEEERQRAINLEGKWISPVVTIQQDDTTYRDQFEKILQQNGFGNAPVKLLLGGMSKMRSVSGIAMDGEKVLCVVPLDPPALTNDPQPTTRAPLPTLEKNQVYSFEEMAQVIRSVPEPQSASGIYGGAGAAPIYEPPNYAMLVILTAACGIVLVALCLYGRHSSKA</sequence>
<organism evidence="3 4">
    <name type="scientific">[Clostridium] methylpentosum DSM 5476</name>
    <dbReference type="NCBI Taxonomy" id="537013"/>
    <lineage>
        <taxon>Bacteria</taxon>
        <taxon>Bacillati</taxon>
        <taxon>Bacillota</taxon>
        <taxon>Clostridia</taxon>
        <taxon>Eubacteriales</taxon>
        <taxon>Oscillospiraceae</taxon>
        <taxon>Oscillospiraceae incertae sedis</taxon>
    </lineage>
</organism>
<name>C0EC86_9FIRM</name>
<protein>
    <submittedName>
        <fullName evidence="3">Uncharacterized protein</fullName>
    </submittedName>
</protein>
<comment type="caution">
    <text evidence="3">The sequence shown here is derived from an EMBL/GenBank/DDBJ whole genome shotgun (WGS) entry which is preliminary data.</text>
</comment>
<feature type="signal peptide" evidence="2">
    <location>
        <begin position="1"/>
        <end position="24"/>
    </location>
</feature>
<gene>
    <name evidence="3" type="ORF">CLOSTMETH_01455</name>
</gene>
<dbReference type="STRING" id="537013.CLOSTMETH_01455"/>
<proteinExistence type="predicted"/>
<reference evidence="3 4" key="2">
    <citation type="submission" date="2009-02" db="EMBL/GenBank/DDBJ databases">
        <title>Draft genome sequence of Clostridium methylpentosum (DSM 5476).</title>
        <authorList>
            <person name="Sudarsanam P."/>
            <person name="Ley R."/>
            <person name="Guruge J."/>
            <person name="Turnbaugh P.J."/>
            <person name="Mahowald M."/>
            <person name="Liep D."/>
            <person name="Gordon J."/>
        </authorList>
    </citation>
    <scope>NUCLEOTIDE SEQUENCE [LARGE SCALE GENOMIC DNA]</scope>
    <source>
        <strain evidence="3 4">DSM 5476</strain>
    </source>
</reference>
<accession>C0EC86</accession>
<keyword evidence="1" id="KW-0812">Transmembrane</keyword>
<evidence type="ECO:0000256" key="1">
    <source>
        <dbReference type="SAM" id="Phobius"/>
    </source>
</evidence>